<protein>
    <submittedName>
        <fullName evidence="2">Uncharacterized protein</fullName>
    </submittedName>
</protein>
<sequence>MPKTRNDFRCPIFGDPFKFSNNMLPTYCDVIKHYLWIKNEMLELNNGKDPSVKDLCEMIAFDIEAIWSKASIPTITHQQVVSRLILYYQKYKNVKKLRNDCKKKIFYEDSINKLFDIATCKCVSRELCKCMIKVPVAEENFLKDQRNKRKMYIGSVDKVTTQSMQRREIKKQKYEEFAAKCRVTPSTSSSAPAIVWTSDSSSDETSDNDDEFRKVELVSNPSPKNTQQMREKLKNLATTCDRTGVSDRSAALIVNAALLDLSIISTEDSSKVVDRSKIRRERQKIRKELQSIEKHEPLTAIYFDGRKDKTLTMTKANNIFQRKIIVEEHISIISEPNSEYIGHLSIYSGKAADIEKNIVDFLENKYEFRSSLVAIGCDGTVVNTGRKNGVIVLLEKYLKRPLQWFVCLLHANELPLRHLFFSLDGTTTGPNTFSGRLGKQLDKCLDLKIEIFEPICTELPDLDIDLLSTDQKYLYQICSAISTGTVPPNLANKDPGKLAHSRWLTFANRILRLYIGTAKPTNNLKELATFIMKVYAPTWFDIKLKSSCKFGPIHIFNMVKRSMYLRDDLKSVVLNTIQRNAFFMHPENLLLAMLQDDNQQVRELALRRVLKTRKESKGKKVREFQLPELKTDATNYYDLIEWSKEKITEPPVTMRYSESEIAIKIASGGKLFDIEKYPCHTQAVERCVKLVTEASASVCGPEARDGFIRTRIKSRQEIPIFDTKSQYFRQTEDTGTSDTEH</sequence>
<accession>A0A2A4J1N8</accession>
<dbReference type="PANTHER" id="PTHR46409">
    <property type="entry name" value="HTH PSQ-TYPE DOMAIN-CONTAINING PROTEIN"/>
    <property type="match status" value="1"/>
</dbReference>
<evidence type="ECO:0000256" key="1">
    <source>
        <dbReference type="SAM" id="MobiDB-lite"/>
    </source>
</evidence>
<name>A0A2A4J1N8_HELVI</name>
<dbReference type="EMBL" id="NWSH01003708">
    <property type="protein sequence ID" value="PCG65901.1"/>
    <property type="molecule type" value="Genomic_DNA"/>
</dbReference>
<feature type="compositionally biased region" description="Acidic residues" evidence="1">
    <location>
        <begin position="201"/>
        <end position="210"/>
    </location>
</feature>
<comment type="caution">
    <text evidence="2">The sequence shown here is derived from an EMBL/GenBank/DDBJ whole genome shotgun (WGS) entry which is preliminary data.</text>
</comment>
<organism evidence="2">
    <name type="scientific">Heliothis virescens</name>
    <name type="common">Tobacco budworm moth</name>
    <dbReference type="NCBI Taxonomy" id="7102"/>
    <lineage>
        <taxon>Eukaryota</taxon>
        <taxon>Metazoa</taxon>
        <taxon>Ecdysozoa</taxon>
        <taxon>Arthropoda</taxon>
        <taxon>Hexapoda</taxon>
        <taxon>Insecta</taxon>
        <taxon>Pterygota</taxon>
        <taxon>Neoptera</taxon>
        <taxon>Endopterygota</taxon>
        <taxon>Lepidoptera</taxon>
        <taxon>Glossata</taxon>
        <taxon>Ditrysia</taxon>
        <taxon>Noctuoidea</taxon>
        <taxon>Noctuidae</taxon>
        <taxon>Heliothinae</taxon>
        <taxon>Heliothis</taxon>
    </lineage>
</organism>
<dbReference type="AlphaFoldDB" id="A0A2A4J1N8"/>
<evidence type="ECO:0000313" key="2">
    <source>
        <dbReference type="EMBL" id="PCG65901.1"/>
    </source>
</evidence>
<dbReference type="PANTHER" id="PTHR46409:SF1">
    <property type="entry name" value="HTH PSQ-TYPE DOMAIN-CONTAINING PROTEIN"/>
    <property type="match status" value="1"/>
</dbReference>
<proteinExistence type="predicted"/>
<reference evidence="2" key="1">
    <citation type="submission" date="2017-09" db="EMBL/GenBank/DDBJ databases">
        <title>Contemporary evolution of a Lepidopteran species, Heliothis virescens, in response to modern agricultural practices.</title>
        <authorList>
            <person name="Fritz M.L."/>
            <person name="Deyonke A.M."/>
            <person name="Papanicolaou A."/>
            <person name="Micinski S."/>
            <person name="Westbrook J."/>
            <person name="Gould F."/>
        </authorList>
    </citation>
    <scope>NUCLEOTIDE SEQUENCE [LARGE SCALE GENOMIC DNA]</scope>
    <source>
        <strain evidence="2">HvINT-</strain>
        <tissue evidence="2">Whole body</tissue>
    </source>
</reference>
<feature type="region of interest" description="Disordered" evidence="1">
    <location>
        <begin position="189"/>
        <end position="211"/>
    </location>
</feature>
<gene>
    <name evidence="2" type="ORF">B5V51_8475</name>
</gene>